<evidence type="ECO:0000259" key="1">
    <source>
        <dbReference type="SMART" id="SM00849"/>
    </source>
</evidence>
<dbReference type="EMBL" id="CP058561">
    <property type="protein sequence ID" value="QUH29747.1"/>
    <property type="molecule type" value="Genomic_DNA"/>
</dbReference>
<keyword evidence="3" id="KW-1185">Reference proteome</keyword>
<reference evidence="2 3" key="1">
    <citation type="submission" date="2020-07" db="EMBL/GenBank/DDBJ databases">
        <title>Vallitalea guaymasensis genome.</title>
        <authorList>
            <person name="Postec A."/>
        </authorList>
    </citation>
    <scope>NUCLEOTIDE SEQUENCE [LARGE SCALE GENOMIC DNA]</scope>
    <source>
        <strain evidence="2 3">Ra1766G1</strain>
    </source>
</reference>
<sequence>MNYIKIDLGITNTYLLHLKNGYMLIDTGYSSNYDSFVKGLKKNNIDISKIKYLFITHYHDDHAGFAAKLKEEFNILLIVQKTSVGLLSKGDSDGQEIEFPITKRVGFIFGLFSKFHNDFKYPPVIINEEDIIIDGDDKNVLRSLGIPADIIFTPGHTCDSMSILCDDGVAFVGDACMNFLKFLGANYRPIYYTSLEKMYSSIERLISLGAKTIVPAHGKEYDVSRLIHMLRKKRSRIK</sequence>
<organism evidence="2 3">
    <name type="scientific">Vallitalea guaymasensis</name>
    <dbReference type="NCBI Taxonomy" id="1185412"/>
    <lineage>
        <taxon>Bacteria</taxon>
        <taxon>Bacillati</taxon>
        <taxon>Bacillota</taxon>
        <taxon>Clostridia</taxon>
        <taxon>Lachnospirales</taxon>
        <taxon>Vallitaleaceae</taxon>
        <taxon>Vallitalea</taxon>
    </lineage>
</organism>
<dbReference type="AlphaFoldDB" id="A0A8J8MB88"/>
<dbReference type="InterPro" id="IPR036866">
    <property type="entry name" value="RibonucZ/Hydroxyglut_hydro"/>
</dbReference>
<evidence type="ECO:0000313" key="3">
    <source>
        <dbReference type="Proteomes" id="UP000677305"/>
    </source>
</evidence>
<dbReference type="KEGG" id="vgu:HYG85_12865"/>
<gene>
    <name evidence="2" type="ORF">HYG85_12865</name>
</gene>
<dbReference type="Pfam" id="PF00753">
    <property type="entry name" value="Lactamase_B"/>
    <property type="match status" value="1"/>
</dbReference>
<dbReference type="Proteomes" id="UP000677305">
    <property type="component" value="Chromosome"/>
</dbReference>
<dbReference type="PANTHER" id="PTHR42951">
    <property type="entry name" value="METALLO-BETA-LACTAMASE DOMAIN-CONTAINING"/>
    <property type="match status" value="1"/>
</dbReference>
<protein>
    <submittedName>
        <fullName evidence="2">MBL fold metallo-hydrolase</fullName>
    </submittedName>
</protein>
<dbReference type="Gene3D" id="3.60.15.10">
    <property type="entry name" value="Ribonuclease Z/Hydroxyacylglutathione hydrolase-like"/>
    <property type="match status" value="1"/>
</dbReference>
<dbReference type="InterPro" id="IPR001279">
    <property type="entry name" value="Metallo-B-lactamas"/>
</dbReference>
<dbReference type="RefSeq" id="WP_212690005.1">
    <property type="nucleotide sequence ID" value="NZ_CP058561.1"/>
</dbReference>
<dbReference type="InterPro" id="IPR050855">
    <property type="entry name" value="NDM-1-like"/>
</dbReference>
<feature type="domain" description="Metallo-beta-lactamase" evidence="1">
    <location>
        <begin position="10"/>
        <end position="217"/>
    </location>
</feature>
<dbReference type="SMART" id="SM00849">
    <property type="entry name" value="Lactamase_B"/>
    <property type="match status" value="1"/>
</dbReference>
<name>A0A8J8MB88_9FIRM</name>
<evidence type="ECO:0000313" key="2">
    <source>
        <dbReference type="EMBL" id="QUH29747.1"/>
    </source>
</evidence>
<proteinExistence type="predicted"/>
<dbReference type="SUPFAM" id="SSF56281">
    <property type="entry name" value="Metallo-hydrolase/oxidoreductase"/>
    <property type="match status" value="1"/>
</dbReference>
<accession>A0A8J8MB88</accession>